<organism evidence="1 2">
    <name type="scientific">Apiospora saccharicola</name>
    <dbReference type="NCBI Taxonomy" id="335842"/>
    <lineage>
        <taxon>Eukaryota</taxon>
        <taxon>Fungi</taxon>
        <taxon>Dikarya</taxon>
        <taxon>Ascomycota</taxon>
        <taxon>Pezizomycotina</taxon>
        <taxon>Sordariomycetes</taxon>
        <taxon>Xylariomycetidae</taxon>
        <taxon>Amphisphaeriales</taxon>
        <taxon>Apiosporaceae</taxon>
        <taxon>Apiospora</taxon>
    </lineage>
</organism>
<name>A0ABR1U160_9PEZI</name>
<comment type="caution">
    <text evidence="1">The sequence shown here is derived from an EMBL/GenBank/DDBJ whole genome shotgun (WGS) entry which is preliminary data.</text>
</comment>
<dbReference type="Proteomes" id="UP001446871">
    <property type="component" value="Unassembled WGS sequence"/>
</dbReference>
<evidence type="ECO:0000313" key="1">
    <source>
        <dbReference type="EMBL" id="KAK8052635.1"/>
    </source>
</evidence>
<dbReference type="EMBL" id="JAQQWM010000008">
    <property type="protein sequence ID" value="KAK8052635.1"/>
    <property type="molecule type" value="Genomic_DNA"/>
</dbReference>
<evidence type="ECO:0000313" key="2">
    <source>
        <dbReference type="Proteomes" id="UP001446871"/>
    </source>
</evidence>
<evidence type="ECO:0008006" key="3">
    <source>
        <dbReference type="Google" id="ProtNLM"/>
    </source>
</evidence>
<accession>A0ABR1U160</accession>
<proteinExistence type="predicted"/>
<sequence length="75" mass="8192">MPKRRFKSFSAVRRGVVGLGGGWQALGELTATAQHCVYCSEDPERETAAATVMAKRTYVLTLLPTHAFKTPPLDV</sequence>
<gene>
    <name evidence="1" type="ORF">PG996_011936</name>
</gene>
<keyword evidence="2" id="KW-1185">Reference proteome</keyword>
<protein>
    <recommendedName>
        <fullName evidence="3">Secreted protein</fullName>
    </recommendedName>
</protein>
<reference evidence="1 2" key="1">
    <citation type="submission" date="2023-01" db="EMBL/GenBank/DDBJ databases">
        <title>Analysis of 21 Apiospora genomes using comparative genomics revels a genus with tremendous synthesis potential of carbohydrate active enzymes and secondary metabolites.</title>
        <authorList>
            <person name="Sorensen T."/>
        </authorList>
    </citation>
    <scope>NUCLEOTIDE SEQUENCE [LARGE SCALE GENOMIC DNA]</scope>
    <source>
        <strain evidence="1 2">CBS 83171</strain>
    </source>
</reference>